<keyword evidence="2" id="KW-1185">Reference proteome</keyword>
<gene>
    <name evidence="1" type="ORF">TSACC_2922</name>
</gene>
<reference evidence="2" key="1">
    <citation type="journal article" date="2017" name="Genome Announc.">
        <title>Draft Genome Sequence of Terrimicrobium sacchariphilum NM-5T, a Facultative Anaerobic Soil Bacterium of the Class Spartobacteria.</title>
        <authorList>
            <person name="Qiu Y.L."/>
            <person name="Tourlousse D.M."/>
            <person name="Matsuura N."/>
            <person name="Ohashi A."/>
            <person name="Sekiguchi Y."/>
        </authorList>
    </citation>
    <scope>NUCLEOTIDE SEQUENCE [LARGE SCALE GENOMIC DNA]</scope>
    <source>
        <strain evidence="2">NM-5</strain>
    </source>
</reference>
<dbReference type="RefSeq" id="WP_153811293.1">
    <property type="nucleotide sequence ID" value="NZ_BDCO01000002.1"/>
</dbReference>
<proteinExistence type="predicted"/>
<evidence type="ECO:0000313" key="2">
    <source>
        <dbReference type="Proteomes" id="UP000076023"/>
    </source>
</evidence>
<protein>
    <submittedName>
        <fullName evidence="1">Uncharacterized protein</fullName>
    </submittedName>
</protein>
<sequence length="90" mass="10386">MIYQGKRYGVFGKELDFLVKRVYEKDALASIEAHLCPQCSAPLKVGFYPDGKAFLIGCEGKVPHYTQCQYIDTPPAWWQERVVEVTEWLE</sequence>
<dbReference type="OrthoDB" id="287045at2"/>
<dbReference type="InParanoid" id="A0A146G528"/>
<dbReference type="STRING" id="690879.TSACC_2922"/>
<comment type="caution">
    <text evidence="1">The sequence shown here is derived from an EMBL/GenBank/DDBJ whole genome shotgun (WGS) entry which is preliminary data.</text>
</comment>
<dbReference type="AlphaFoldDB" id="A0A146G528"/>
<organism evidence="1 2">
    <name type="scientific">Terrimicrobium sacchariphilum</name>
    <dbReference type="NCBI Taxonomy" id="690879"/>
    <lineage>
        <taxon>Bacteria</taxon>
        <taxon>Pseudomonadati</taxon>
        <taxon>Verrucomicrobiota</taxon>
        <taxon>Terrimicrobiia</taxon>
        <taxon>Terrimicrobiales</taxon>
        <taxon>Terrimicrobiaceae</taxon>
        <taxon>Terrimicrobium</taxon>
    </lineage>
</organism>
<dbReference type="Proteomes" id="UP000076023">
    <property type="component" value="Unassembled WGS sequence"/>
</dbReference>
<name>A0A146G528_TERSA</name>
<accession>A0A146G528</accession>
<dbReference type="EMBL" id="BDCO01000002">
    <property type="protein sequence ID" value="GAT32523.1"/>
    <property type="molecule type" value="Genomic_DNA"/>
</dbReference>
<evidence type="ECO:0000313" key="1">
    <source>
        <dbReference type="EMBL" id="GAT32523.1"/>
    </source>
</evidence>